<evidence type="ECO:0000256" key="3">
    <source>
        <dbReference type="ARBA" id="ARBA00022840"/>
    </source>
</evidence>
<organism evidence="5 6">
    <name type="scientific">Arabis nemorensis</name>
    <dbReference type="NCBI Taxonomy" id="586526"/>
    <lineage>
        <taxon>Eukaryota</taxon>
        <taxon>Viridiplantae</taxon>
        <taxon>Streptophyta</taxon>
        <taxon>Embryophyta</taxon>
        <taxon>Tracheophyta</taxon>
        <taxon>Spermatophyta</taxon>
        <taxon>Magnoliopsida</taxon>
        <taxon>eudicotyledons</taxon>
        <taxon>Gunneridae</taxon>
        <taxon>Pentapetalae</taxon>
        <taxon>rosids</taxon>
        <taxon>malvids</taxon>
        <taxon>Brassicales</taxon>
        <taxon>Brassicaceae</taxon>
        <taxon>Arabideae</taxon>
        <taxon>Arabis</taxon>
    </lineage>
</organism>
<dbReference type="EMBL" id="CABITT030000001">
    <property type="protein sequence ID" value="VVA93336.1"/>
    <property type="molecule type" value="Genomic_DNA"/>
</dbReference>
<dbReference type="GO" id="GO:0006423">
    <property type="term" value="P:cysteinyl-tRNA aminoacylation"/>
    <property type="evidence" value="ECO:0007669"/>
    <property type="project" value="TreeGrafter"/>
</dbReference>
<dbReference type="GO" id="GO:0005737">
    <property type="term" value="C:cytoplasm"/>
    <property type="evidence" value="ECO:0007669"/>
    <property type="project" value="TreeGrafter"/>
</dbReference>
<dbReference type="SUPFAM" id="SSF52374">
    <property type="entry name" value="Nucleotidylyl transferase"/>
    <property type="match status" value="1"/>
</dbReference>
<accession>A0A565AVB8</accession>
<dbReference type="PANTHER" id="PTHR10890:SF26">
    <property type="entry name" value="CYSTEINE--TRNA LIGASE 1, CYTOPLASMIC-RELATED"/>
    <property type="match status" value="1"/>
</dbReference>
<evidence type="ECO:0000313" key="5">
    <source>
        <dbReference type="EMBL" id="VVA93336.1"/>
    </source>
</evidence>
<dbReference type="Pfam" id="PF01406">
    <property type="entry name" value="tRNA-synt_1e"/>
    <property type="match status" value="1"/>
</dbReference>
<dbReference type="InterPro" id="IPR024909">
    <property type="entry name" value="Cys-tRNA/MSH_ligase"/>
</dbReference>
<keyword evidence="2" id="KW-0547">Nucleotide-binding</keyword>
<comment type="caution">
    <text evidence="5">The sequence shown here is derived from an EMBL/GenBank/DDBJ whole genome shotgun (WGS) entry which is preliminary data.</text>
</comment>
<reference evidence="5" key="1">
    <citation type="submission" date="2019-07" db="EMBL/GenBank/DDBJ databases">
        <authorList>
            <person name="Dittberner H."/>
        </authorList>
    </citation>
    <scope>NUCLEOTIDE SEQUENCE [LARGE SCALE GENOMIC DNA]</scope>
</reference>
<dbReference type="GO" id="GO:0005524">
    <property type="term" value="F:ATP binding"/>
    <property type="evidence" value="ECO:0007669"/>
    <property type="project" value="UniProtKB-KW"/>
</dbReference>
<dbReference type="InterPro" id="IPR014729">
    <property type="entry name" value="Rossmann-like_a/b/a_fold"/>
</dbReference>
<name>A0A565AVB8_9BRAS</name>
<dbReference type="GO" id="GO:0004817">
    <property type="term" value="F:cysteine-tRNA ligase activity"/>
    <property type="evidence" value="ECO:0007669"/>
    <property type="project" value="TreeGrafter"/>
</dbReference>
<dbReference type="InterPro" id="IPR032678">
    <property type="entry name" value="tRNA-synt_1_cat_dom"/>
</dbReference>
<protein>
    <recommendedName>
        <fullName evidence="4">tRNA synthetases class I catalytic domain-containing protein</fullName>
    </recommendedName>
</protein>
<evidence type="ECO:0000256" key="1">
    <source>
        <dbReference type="ARBA" id="ARBA00022598"/>
    </source>
</evidence>
<feature type="domain" description="tRNA synthetases class I catalytic" evidence="4">
    <location>
        <begin position="2"/>
        <end position="118"/>
    </location>
</feature>
<dbReference type="AlphaFoldDB" id="A0A565AVB8"/>
<evidence type="ECO:0000256" key="2">
    <source>
        <dbReference type="ARBA" id="ARBA00022741"/>
    </source>
</evidence>
<keyword evidence="6" id="KW-1185">Reference proteome</keyword>
<keyword evidence="3" id="KW-0067">ATP-binding</keyword>
<sequence>MEQYQADLRDLQCIPPSYQLCASDQMDHIVKMIEKMVEKDIGYQVGGDVFFSAGKSPNYSQLLDHTQAGDENVVVVDPRIRNRADFALWKAAKPGEPSWKSPWGPGIHIECSAMSSHYREGEDVEEAKLSDVGIAKRIGDDLQNRQLGAIFFMSPESMCNERKVTHQIWAILQQSF</sequence>
<keyword evidence="1" id="KW-0436">Ligase</keyword>
<evidence type="ECO:0000259" key="4">
    <source>
        <dbReference type="Pfam" id="PF01406"/>
    </source>
</evidence>
<proteinExistence type="predicted"/>
<dbReference type="Gene3D" id="3.40.50.620">
    <property type="entry name" value="HUPs"/>
    <property type="match status" value="1"/>
</dbReference>
<dbReference type="PANTHER" id="PTHR10890">
    <property type="entry name" value="CYSTEINYL-TRNA SYNTHETASE"/>
    <property type="match status" value="1"/>
</dbReference>
<dbReference type="Proteomes" id="UP000489600">
    <property type="component" value="Unassembled WGS sequence"/>
</dbReference>
<gene>
    <name evidence="5" type="ORF">ANE_LOCUS3781</name>
</gene>
<dbReference type="OrthoDB" id="438179at2759"/>
<evidence type="ECO:0000313" key="6">
    <source>
        <dbReference type="Proteomes" id="UP000489600"/>
    </source>
</evidence>